<name>A0A511J5T8_9ENTE</name>
<dbReference type="PROSITE" id="PS50847">
    <property type="entry name" value="GRAM_POS_ANCHORING"/>
    <property type="match status" value="1"/>
</dbReference>
<feature type="region of interest" description="Disordered" evidence="5">
    <location>
        <begin position="1"/>
        <end position="44"/>
    </location>
</feature>
<evidence type="ECO:0000256" key="2">
    <source>
        <dbReference type="ARBA" id="ARBA00022525"/>
    </source>
</evidence>
<dbReference type="EMBL" id="BJWF01000099">
    <property type="protein sequence ID" value="GEL93341.1"/>
    <property type="molecule type" value="Genomic_DNA"/>
</dbReference>
<evidence type="ECO:0000256" key="6">
    <source>
        <dbReference type="SAM" id="Phobius"/>
    </source>
</evidence>
<feature type="transmembrane region" description="Helical" evidence="6">
    <location>
        <begin position="58"/>
        <end position="76"/>
    </location>
</feature>
<comment type="caution">
    <text evidence="8">The sequence shown here is derived from an EMBL/GenBank/DDBJ whole genome shotgun (WGS) entry which is preliminary data.</text>
</comment>
<sequence>MNSTPRDIISGNINGVGTNSSVTNTSIEENQNNDPNQMNRHNKNTKVLPQTNSVSNRWLAMVGASIIVLVFLVAFIKKTKKNK</sequence>
<keyword evidence="6" id="KW-0472">Membrane</keyword>
<evidence type="ECO:0000256" key="3">
    <source>
        <dbReference type="ARBA" id="ARBA00022729"/>
    </source>
</evidence>
<gene>
    <name evidence="8" type="ORF">EVI01_26780</name>
</gene>
<feature type="domain" description="Gram-positive cocci surface proteins LPxTG" evidence="7">
    <location>
        <begin position="48"/>
        <end position="83"/>
    </location>
</feature>
<protein>
    <recommendedName>
        <fullName evidence="7">Gram-positive cocci surface proteins LPxTG domain-containing protein</fullName>
    </recommendedName>
</protein>
<keyword evidence="6" id="KW-1133">Transmembrane helix</keyword>
<dbReference type="AlphaFoldDB" id="A0A511J5T8"/>
<accession>A0A511J5T8</accession>
<keyword evidence="3" id="KW-0732">Signal</keyword>
<evidence type="ECO:0000256" key="1">
    <source>
        <dbReference type="ARBA" id="ARBA00022512"/>
    </source>
</evidence>
<evidence type="ECO:0000256" key="4">
    <source>
        <dbReference type="ARBA" id="ARBA00023088"/>
    </source>
</evidence>
<keyword evidence="2" id="KW-0964">Secreted</keyword>
<keyword evidence="6" id="KW-0812">Transmembrane</keyword>
<evidence type="ECO:0000259" key="7">
    <source>
        <dbReference type="PROSITE" id="PS50847"/>
    </source>
</evidence>
<dbReference type="Proteomes" id="UP000321830">
    <property type="component" value="Unassembled WGS sequence"/>
</dbReference>
<reference evidence="8 9" key="1">
    <citation type="submission" date="2019-07" db="EMBL/GenBank/DDBJ databases">
        <title>Whole genome shotgun sequence of Enterococcus villorum NBRC 100699.</title>
        <authorList>
            <person name="Hosoyama A."/>
            <person name="Uohara A."/>
            <person name="Ohji S."/>
            <person name="Ichikawa N."/>
        </authorList>
    </citation>
    <scope>NUCLEOTIDE SEQUENCE [LARGE SCALE GENOMIC DNA]</scope>
    <source>
        <strain evidence="8 9">NBRC 100699</strain>
    </source>
</reference>
<dbReference type="InterPro" id="IPR019931">
    <property type="entry name" value="LPXTG_anchor"/>
</dbReference>
<evidence type="ECO:0000313" key="8">
    <source>
        <dbReference type="EMBL" id="GEL93341.1"/>
    </source>
</evidence>
<keyword evidence="4" id="KW-0572">Peptidoglycan-anchor</keyword>
<organism evidence="8 9">
    <name type="scientific">Enterococcus villorum</name>
    <dbReference type="NCBI Taxonomy" id="112904"/>
    <lineage>
        <taxon>Bacteria</taxon>
        <taxon>Bacillati</taxon>
        <taxon>Bacillota</taxon>
        <taxon>Bacilli</taxon>
        <taxon>Lactobacillales</taxon>
        <taxon>Enterococcaceae</taxon>
        <taxon>Enterococcus</taxon>
    </lineage>
</organism>
<dbReference type="RefSeq" id="WP_025480673.1">
    <property type="nucleotide sequence ID" value="NZ_BJWF01000099.1"/>
</dbReference>
<dbReference type="NCBIfam" id="TIGR01167">
    <property type="entry name" value="LPXTG_anchor"/>
    <property type="match status" value="1"/>
</dbReference>
<keyword evidence="1" id="KW-0134">Cell wall</keyword>
<evidence type="ECO:0000313" key="9">
    <source>
        <dbReference type="Proteomes" id="UP000321830"/>
    </source>
</evidence>
<proteinExistence type="predicted"/>
<evidence type="ECO:0000256" key="5">
    <source>
        <dbReference type="SAM" id="MobiDB-lite"/>
    </source>
</evidence>